<evidence type="ECO:0000313" key="2">
    <source>
        <dbReference type="EMBL" id="KAK8382230.1"/>
    </source>
</evidence>
<organism evidence="2 3">
    <name type="scientific">Scylla paramamosain</name>
    <name type="common">Mud crab</name>
    <dbReference type="NCBI Taxonomy" id="85552"/>
    <lineage>
        <taxon>Eukaryota</taxon>
        <taxon>Metazoa</taxon>
        <taxon>Ecdysozoa</taxon>
        <taxon>Arthropoda</taxon>
        <taxon>Crustacea</taxon>
        <taxon>Multicrustacea</taxon>
        <taxon>Malacostraca</taxon>
        <taxon>Eumalacostraca</taxon>
        <taxon>Eucarida</taxon>
        <taxon>Decapoda</taxon>
        <taxon>Pleocyemata</taxon>
        <taxon>Brachyura</taxon>
        <taxon>Eubrachyura</taxon>
        <taxon>Portunoidea</taxon>
        <taxon>Portunidae</taxon>
        <taxon>Portuninae</taxon>
        <taxon>Scylla</taxon>
    </lineage>
</organism>
<evidence type="ECO:0000256" key="1">
    <source>
        <dbReference type="SAM" id="MobiDB-lite"/>
    </source>
</evidence>
<evidence type="ECO:0000313" key="3">
    <source>
        <dbReference type="Proteomes" id="UP001487740"/>
    </source>
</evidence>
<accession>A0AAW0T5J0</accession>
<dbReference type="Proteomes" id="UP001487740">
    <property type="component" value="Unassembled WGS sequence"/>
</dbReference>
<sequence>MAGRPRFHTTTSRAPRTPRTPGVPSSHLATTLEMQQALMAMQQALARRSPASRVPTSATPEKCEAEMSTASFRSWRRSAECWNRGPHGSVCCGVVGGGVVRFRSLCALLALAHRACA</sequence>
<dbReference type="AlphaFoldDB" id="A0AAW0T5J0"/>
<keyword evidence="3" id="KW-1185">Reference proteome</keyword>
<feature type="region of interest" description="Disordered" evidence="1">
    <location>
        <begin position="1"/>
        <end position="26"/>
    </location>
</feature>
<proteinExistence type="predicted"/>
<comment type="caution">
    <text evidence="2">The sequence shown here is derived from an EMBL/GenBank/DDBJ whole genome shotgun (WGS) entry which is preliminary data.</text>
</comment>
<feature type="compositionally biased region" description="Low complexity" evidence="1">
    <location>
        <begin position="9"/>
        <end position="20"/>
    </location>
</feature>
<reference evidence="2 3" key="1">
    <citation type="submission" date="2023-03" db="EMBL/GenBank/DDBJ databases">
        <title>High-quality genome of Scylla paramamosain provides insights in environmental adaptation.</title>
        <authorList>
            <person name="Zhang L."/>
        </authorList>
    </citation>
    <scope>NUCLEOTIDE SEQUENCE [LARGE SCALE GENOMIC DNA]</scope>
    <source>
        <strain evidence="2">LZ_2023a</strain>
        <tissue evidence="2">Muscle</tissue>
    </source>
</reference>
<gene>
    <name evidence="2" type="ORF">O3P69_015278</name>
</gene>
<name>A0AAW0T5J0_SCYPA</name>
<dbReference type="EMBL" id="JARAKH010000039">
    <property type="protein sequence ID" value="KAK8382230.1"/>
    <property type="molecule type" value="Genomic_DNA"/>
</dbReference>
<feature type="region of interest" description="Disordered" evidence="1">
    <location>
        <begin position="43"/>
        <end position="65"/>
    </location>
</feature>
<protein>
    <submittedName>
        <fullName evidence="2">Uncharacterized protein</fullName>
    </submittedName>
</protein>